<comment type="caution">
    <text evidence="2">The sequence shown here is derived from an EMBL/GenBank/DDBJ whole genome shotgun (WGS) entry which is preliminary data.</text>
</comment>
<protein>
    <submittedName>
        <fullName evidence="2">Uncharacterized protein</fullName>
    </submittedName>
</protein>
<evidence type="ECO:0000313" key="2">
    <source>
        <dbReference type="EMBL" id="KAK4540428.1"/>
    </source>
</evidence>
<dbReference type="Proteomes" id="UP001324427">
    <property type="component" value="Unassembled WGS sequence"/>
</dbReference>
<evidence type="ECO:0000313" key="3">
    <source>
        <dbReference type="Proteomes" id="UP001324427"/>
    </source>
</evidence>
<dbReference type="EMBL" id="JAVFHQ010000067">
    <property type="protein sequence ID" value="KAK4540428.1"/>
    <property type="molecule type" value="Genomic_DNA"/>
</dbReference>
<keyword evidence="3" id="KW-1185">Reference proteome</keyword>
<name>A0AAV9J673_9PEZI</name>
<reference evidence="2 3" key="1">
    <citation type="submission" date="2021-11" db="EMBL/GenBank/DDBJ databases">
        <title>Black yeast isolated from Biological Soil Crust.</title>
        <authorList>
            <person name="Kurbessoian T."/>
        </authorList>
    </citation>
    <scope>NUCLEOTIDE SEQUENCE [LARGE SCALE GENOMIC DNA]</scope>
    <source>
        <strain evidence="2 3">CCFEE 5522</strain>
    </source>
</reference>
<proteinExistence type="predicted"/>
<organism evidence="2 3">
    <name type="scientific">Oleoguttula mirabilis</name>
    <dbReference type="NCBI Taxonomy" id="1507867"/>
    <lineage>
        <taxon>Eukaryota</taxon>
        <taxon>Fungi</taxon>
        <taxon>Dikarya</taxon>
        <taxon>Ascomycota</taxon>
        <taxon>Pezizomycotina</taxon>
        <taxon>Dothideomycetes</taxon>
        <taxon>Dothideomycetidae</taxon>
        <taxon>Mycosphaerellales</taxon>
        <taxon>Teratosphaeriaceae</taxon>
        <taxon>Oleoguttula</taxon>
    </lineage>
</organism>
<accession>A0AAV9J673</accession>
<feature type="region of interest" description="Disordered" evidence="1">
    <location>
        <begin position="81"/>
        <end position="106"/>
    </location>
</feature>
<evidence type="ECO:0000256" key="1">
    <source>
        <dbReference type="SAM" id="MobiDB-lite"/>
    </source>
</evidence>
<dbReference type="AlphaFoldDB" id="A0AAV9J673"/>
<gene>
    <name evidence="2" type="ORF">LTR36_009174</name>
</gene>
<sequence length="106" mass="11787">MEQVIVESHDLSDNIAAVMSADRKEIVAYEKREEEFKTASTPLQGRRQLVHSTIQAAAHSGNEQKAVSVMAVATVTSDIFDDQKSEQTRVDSPQHSSMPDIKAWDM</sequence>